<sequence length="249" mass="26754">MRSSLDMATFLLETWATMNAQPQRKKPVKDPRKLTDHYGFTPLQSTATQLLRLLDPITRVEAPQRDEAEFERTRGLLRAQSMQRSTPTSARDSTEGSGYGTPGGGVGGYMAAPQPARLSFDGAEREAPGGSGGRAGPGGSPGQSLGAEVRARRAEEDAAAAVKRAEEDRATAAQAVEDRAAAAEEAGLPPPKYVCPITQSVMEDPVTACDGVSYERSALEMWLELGSDEEFTPNGELKVEIAKWRAFKL</sequence>
<dbReference type="PANTHER" id="PTHR46573">
    <property type="entry name" value="WD REPEAT, SAM AND U-BOX DOMAIN-CONTAINING PROTEIN 1"/>
    <property type="match status" value="1"/>
</dbReference>
<evidence type="ECO:0000313" key="3">
    <source>
        <dbReference type="EMBL" id="PNH07610.1"/>
    </source>
</evidence>
<dbReference type="Proteomes" id="UP000236333">
    <property type="component" value="Unassembled WGS sequence"/>
</dbReference>
<name>A0A2J8A521_9CHLO</name>
<dbReference type="Pfam" id="PF04564">
    <property type="entry name" value="U-box"/>
    <property type="match status" value="1"/>
</dbReference>
<comment type="caution">
    <text evidence="3">The sequence shown here is derived from an EMBL/GenBank/DDBJ whole genome shotgun (WGS) entry which is preliminary data.</text>
</comment>
<dbReference type="GO" id="GO:0004842">
    <property type="term" value="F:ubiquitin-protein transferase activity"/>
    <property type="evidence" value="ECO:0007669"/>
    <property type="project" value="InterPro"/>
</dbReference>
<dbReference type="AlphaFoldDB" id="A0A2J8A521"/>
<feature type="compositionally biased region" description="Basic and acidic residues" evidence="1">
    <location>
        <begin position="163"/>
        <end position="182"/>
    </location>
</feature>
<evidence type="ECO:0000313" key="4">
    <source>
        <dbReference type="Proteomes" id="UP000236333"/>
    </source>
</evidence>
<feature type="compositionally biased region" description="Gly residues" evidence="1">
    <location>
        <begin position="129"/>
        <end position="141"/>
    </location>
</feature>
<feature type="compositionally biased region" description="Gly residues" evidence="1">
    <location>
        <begin position="97"/>
        <end position="108"/>
    </location>
</feature>
<dbReference type="SUPFAM" id="SSF57850">
    <property type="entry name" value="RING/U-box"/>
    <property type="match status" value="1"/>
</dbReference>
<dbReference type="EMBL" id="PGGS01000171">
    <property type="protein sequence ID" value="PNH07610.1"/>
    <property type="molecule type" value="Genomic_DNA"/>
</dbReference>
<dbReference type="InterPro" id="IPR052085">
    <property type="entry name" value="WD-SAM-U-box"/>
</dbReference>
<gene>
    <name evidence="3" type="ORF">TSOC_005925</name>
</gene>
<dbReference type="InterPro" id="IPR003613">
    <property type="entry name" value="Ubox_domain"/>
</dbReference>
<feature type="domain" description="U-box" evidence="2">
    <location>
        <begin position="188"/>
        <end position="249"/>
    </location>
</feature>
<dbReference type="CDD" id="cd16655">
    <property type="entry name" value="RING-Ubox_WDSUB1-like"/>
    <property type="match status" value="1"/>
</dbReference>
<proteinExistence type="predicted"/>
<evidence type="ECO:0000259" key="2">
    <source>
        <dbReference type="PROSITE" id="PS51698"/>
    </source>
</evidence>
<feature type="compositionally biased region" description="Polar residues" evidence="1">
    <location>
        <begin position="80"/>
        <end position="91"/>
    </location>
</feature>
<feature type="compositionally biased region" description="Basic and acidic residues" evidence="1">
    <location>
        <begin position="64"/>
        <end position="74"/>
    </location>
</feature>
<dbReference type="InterPro" id="IPR013083">
    <property type="entry name" value="Znf_RING/FYVE/PHD"/>
</dbReference>
<dbReference type="UniPathway" id="UPA00143"/>
<dbReference type="PANTHER" id="PTHR46573:SF1">
    <property type="entry name" value="WD REPEAT, SAM AND U-BOX DOMAIN-CONTAINING PROTEIN 1"/>
    <property type="match status" value="1"/>
</dbReference>
<dbReference type="SMART" id="SM00504">
    <property type="entry name" value="Ubox"/>
    <property type="match status" value="1"/>
</dbReference>
<dbReference type="PROSITE" id="PS51698">
    <property type="entry name" value="U_BOX"/>
    <property type="match status" value="1"/>
</dbReference>
<feature type="region of interest" description="Disordered" evidence="1">
    <location>
        <begin position="64"/>
        <end position="191"/>
    </location>
</feature>
<protein>
    <submittedName>
        <fullName evidence="3">WD repeat, SAM and U-box domain-containing protein 1</fullName>
    </submittedName>
</protein>
<keyword evidence="4" id="KW-1185">Reference proteome</keyword>
<accession>A0A2J8A521</accession>
<dbReference type="Gene3D" id="3.30.40.10">
    <property type="entry name" value="Zinc/RING finger domain, C3HC4 (zinc finger)"/>
    <property type="match status" value="1"/>
</dbReference>
<dbReference type="OrthoDB" id="194358at2759"/>
<reference evidence="3 4" key="1">
    <citation type="journal article" date="2017" name="Mol. Biol. Evol.">
        <title>The 4-celled Tetrabaena socialis nuclear genome reveals the essential components for genetic control of cell number at the origin of multicellularity in the volvocine lineage.</title>
        <authorList>
            <person name="Featherston J."/>
            <person name="Arakaki Y."/>
            <person name="Hanschen E.R."/>
            <person name="Ferris P.J."/>
            <person name="Michod R.E."/>
            <person name="Olson B.J.S.C."/>
            <person name="Nozaki H."/>
            <person name="Durand P.M."/>
        </authorList>
    </citation>
    <scope>NUCLEOTIDE SEQUENCE [LARGE SCALE GENOMIC DNA]</scope>
    <source>
        <strain evidence="3 4">NIES-571</strain>
    </source>
</reference>
<organism evidence="3 4">
    <name type="scientific">Tetrabaena socialis</name>
    <dbReference type="NCBI Taxonomy" id="47790"/>
    <lineage>
        <taxon>Eukaryota</taxon>
        <taxon>Viridiplantae</taxon>
        <taxon>Chlorophyta</taxon>
        <taxon>core chlorophytes</taxon>
        <taxon>Chlorophyceae</taxon>
        <taxon>CS clade</taxon>
        <taxon>Chlamydomonadales</taxon>
        <taxon>Tetrabaenaceae</taxon>
        <taxon>Tetrabaena</taxon>
    </lineage>
</organism>
<dbReference type="GO" id="GO:0016567">
    <property type="term" value="P:protein ubiquitination"/>
    <property type="evidence" value="ECO:0007669"/>
    <property type="project" value="UniProtKB-UniPathway"/>
</dbReference>
<evidence type="ECO:0000256" key="1">
    <source>
        <dbReference type="SAM" id="MobiDB-lite"/>
    </source>
</evidence>